<dbReference type="GO" id="GO:0004222">
    <property type="term" value="F:metalloendopeptidase activity"/>
    <property type="evidence" value="ECO:0007669"/>
    <property type="project" value="TreeGrafter"/>
</dbReference>
<feature type="domain" description="LysM" evidence="3">
    <location>
        <begin position="196"/>
        <end position="240"/>
    </location>
</feature>
<dbReference type="CDD" id="cd12797">
    <property type="entry name" value="M23_peptidase"/>
    <property type="match status" value="1"/>
</dbReference>
<comment type="caution">
    <text evidence="4">The sequence shown here is derived from an EMBL/GenBank/DDBJ whole genome shotgun (WGS) entry which is preliminary data.</text>
</comment>
<dbReference type="EMBL" id="BMYQ01000001">
    <property type="protein sequence ID" value="GGW22852.1"/>
    <property type="molecule type" value="Genomic_DNA"/>
</dbReference>
<dbReference type="AlphaFoldDB" id="A0A918MHW5"/>
<sequence>MRQISPLSLPRLLGMGSALMLLSACGMGGGKPFDWDFRPGALSTADAARGAAASRPTPDARGVISYPGYQVAVARRGDTVSSLAARVGVDPGELARYNAMQPGGTLREGEVIALPRRVAEAGGAMPTAAPGAIVGAPIRAGAIDVTSIAGQAINRAAPGMPAGATGATTSKTPGAAPAGWQKGPDATSQAPGVEPARHQVQRGETAFTIARAYNVSPKDLADWNGLDANLSVREGQYLLIPVVAAAAAPAAPVAVPMAEPVTLPGSGSPTPVPPSAAKPLPAQDEPPIAAAPAPATTSPTAKAPAPAAAPAPSKPVADLGATRSDSGGKLAMPVGGQIIRGYSKGKNDGIDIGAAAGTSVAAAGDGTVAAITKNTEGVPILVIRHADNLLTVYGGIDAVSVAKGATVKRGQSIAKVRSGNPSFLHFEVRKGFDSVDPTKYLQ</sequence>
<dbReference type="Proteomes" id="UP000628984">
    <property type="component" value="Unassembled WGS sequence"/>
</dbReference>
<feature type="compositionally biased region" description="Low complexity" evidence="1">
    <location>
        <begin position="160"/>
        <end position="169"/>
    </location>
</feature>
<keyword evidence="2" id="KW-0732">Signal</keyword>
<feature type="chain" id="PRO_5036733680" evidence="2">
    <location>
        <begin position="27"/>
        <end position="442"/>
    </location>
</feature>
<reference evidence="4" key="1">
    <citation type="journal article" date="2014" name="Int. J. Syst. Evol. Microbiol.">
        <title>Complete genome sequence of Corynebacterium casei LMG S-19264T (=DSM 44701T), isolated from a smear-ripened cheese.</title>
        <authorList>
            <consortium name="US DOE Joint Genome Institute (JGI-PGF)"/>
            <person name="Walter F."/>
            <person name="Albersmeier A."/>
            <person name="Kalinowski J."/>
            <person name="Ruckert C."/>
        </authorList>
    </citation>
    <scope>NUCLEOTIDE SEQUENCE</scope>
    <source>
        <strain evidence="4">KCTC 23714</strain>
    </source>
</reference>
<protein>
    <submittedName>
        <fullName evidence="4">Peptidase M23</fullName>
    </submittedName>
</protein>
<keyword evidence="5" id="KW-1185">Reference proteome</keyword>
<dbReference type="InterPro" id="IPR011055">
    <property type="entry name" value="Dup_hybrid_motif"/>
</dbReference>
<evidence type="ECO:0000313" key="4">
    <source>
        <dbReference type="EMBL" id="GGW22852.1"/>
    </source>
</evidence>
<dbReference type="RefSeq" id="WP_373296044.1">
    <property type="nucleotide sequence ID" value="NZ_BMYQ01000001.1"/>
</dbReference>
<dbReference type="CDD" id="cd00118">
    <property type="entry name" value="LysM"/>
    <property type="match status" value="1"/>
</dbReference>
<feature type="signal peptide" evidence="2">
    <location>
        <begin position="1"/>
        <end position="26"/>
    </location>
</feature>
<dbReference type="PANTHER" id="PTHR21666:SF270">
    <property type="entry name" value="MUREIN HYDROLASE ACTIVATOR ENVC"/>
    <property type="match status" value="1"/>
</dbReference>
<dbReference type="PROSITE" id="PS51782">
    <property type="entry name" value="LYSM"/>
    <property type="match status" value="1"/>
</dbReference>
<dbReference type="PANTHER" id="PTHR21666">
    <property type="entry name" value="PEPTIDASE-RELATED"/>
    <property type="match status" value="1"/>
</dbReference>
<dbReference type="SUPFAM" id="SSF54106">
    <property type="entry name" value="LysM domain"/>
    <property type="match status" value="2"/>
</dbReference>
<evidence type="ECO:0000256" key="2">
    <source>
        <dbReference type="SAM" id="SignalP"/>
    </source>
</evidence>
<dbReference type="Pfam" id="PF01551">
    <property type="entry name" value="Peptidase_M23"/>
    <property type="match status" value="1"/>
</dbReference>
<dbReference type="PROSITE" id="PS51257">
    <property type="entry name" value="PROKAR_LIPOPROTEIN"/>
    <property type="match status" value="1"/>
</dbReference>
<evidence type="ECO:0000256" key="1">
    <source>
        <dbReference type="SAM" id="MobiDB-lite"/>
    </source>
</evidence>
<dbReference type="InterPro" id="IPR016047">
    <property type="entry name" value="M23ase_b-sheet_dom"/>
</dbReference>
<evidence type="ECO:0000259" key="3">
    <source>
        <dbReference type="PROSITE" id="PS51782"/>
    </source>
</evidence>
<proteinExistence type="predicted"/>
<dbReference type="Pfam" id="PF01476">
    <property type="entry name" value="LysM"/>
    <property type="match status" value="2"/>
</dbReference>
<gene>
    <name evidence="4" type="ORF">GCM10011452_06980</name>
</gene>
<evidence type="ECO:0000313" key="5">
    <source>
        <dbReference type="Proteomes" id="UP000628984"/>
    </source>
</evidence>
<organism evidence="4 5">
    <name type="scientific">Gemmobacter lanyuensis</name>
    <dbReference type="NCBI Taxonomy" id="1054497"/>
    <lineage>
        <taxon>Bacteria</taxon>
        <taxon>Pseudomonadati</taxon>
        <taxon>Pseudomonadota</taxon>
        <taxon>Alphaproteobacteria</taxon>
        <taxon>Rhodobacterales</taxon>
        <taxon>Paracoccaceae</taxon>
        <taxon>Gemmobacter</taxon>
    </lineage>
</organism>
<feature type="compositionally biased region" description="Low complexity" evidence="1">
    <location>
        <begin position="286"/>
        <end position="306"/>
    </location>
</feature>
<feature type="region of interest" description="Disordered" evidence="1">
    <location>
        <begin position="160"/>
        <end position="194"/>
    </location>
</feature>
<dbReference type="Gene3D" id="2.70.70.10">
    <property type="entry name" value="Glucose Permease (Domain IIA)"/>
    <property type="match status" value="1"/>
</dbReference>
<reference evidence="4" key="2">
    <citation type="submission" date="2020-09" db="EMBL/GenBank/DDBJ databases">
        <authorList>
            <person name="Sun Q."/>
            <person name="Kim S."/>
        </authorList>
    </citation>
    <scope>NUCLEOTIDE SEQUENCE</scope>
    <source>
        <strain evidence="4">KCTC 23714</strain>
    </source>
</reference>
<dbReference type="InterPro" id="IPR018392">
    <property type="entry name" value="LysM"/>
</dbReference>
<dbReference type="InterPro" id="IPR050570">
    <property type="entry name" value="Cell_wall_metabolism_enzyme"/>
</dbReference>
<dbReference type="SUPFAM" id="SSF51261">
    <property type="entry name" value="Duplicated hybrid motif"/>
    <property type="match status" value="1"/>
</dbReference>
<dbReference type="SMART" id="SM00257">
    <property type="entry name" value="LysM"/>
    <property type="match status" value="2"/>
</dbReference>
<name>A0A918MHW5_9RHOB</name>
<feature type="region of interest" description="Disordered" evidence="1">
    <location>
        <begin position="264"/>
        <end position="330"/>
    </location>
</feature>
<accession>A0A918MHW5</accession>
<dbReference type="Gene3D" id="3.10.350.10">
    <property type="entry name" value="LysM domain"/>
    <property type="match status" value="2"/>
</dbReference>
<dbReference type="InterPro" id="IPR036779">
    <property type="entry name" value="LysM_dom_sf"/>
</dbReference>